<dbReference type="NCBIfam" id="TIGR00912">
    <property type="entry name" value="2A0309"/>
    <property type="match status" value="1"/>
</dbReference>
<protein>
    <submittedName>
        <fullName evidence="9">Spore germination protein (Amino acid permease)</fullName>
    </submittedName>
</protein>
<keyword evidence="5 8" id="KW-0812">Transmembrane</keyword>
<dbReference type="PANTHER" id="PTHR34975:SF2">
    <property type="entry name" value="SPORE GERMINATION PROTEIN A2"/>
    <property type="match status" value="1"/>
</dbReference>
<gene>
    <name evidence="9" type="ORF">DET59_12161</name>
</gene>
<evidence type="ECO:0000256" key="1">
    <source>
        <dbReference type="ARBA" id="ARBA00004141"/>
    </source>
</evidence>
<dbReference type="Gene3D" id="1.20.1740.10">
    <property type="entry name" value="Amino acid/polyamine transporter I"/>
    <property type="match status" value="1"/>
</dbReference>
<keyword evidence="3" id="KW-0813">Transport</keyword>
<dbReference type="Pfam" id="PF03845">
    <property type="entry name" value="Spore_permease"/>
    <property type="match status" value="1"/>
</dbReference>
<feature type="transmembrane region" description="Helical" evidence="8">
    <location>
        <begin position="271"/>
        <end position="291"/>
    </location>
</feature>
<keyword evidence="7 8" id="KW-0472">Membrane</keyword>
<keyword evidence="4" id="KW-0309">Germination</keyword>
<dbReference type="InterPro" id="IPR004761">
    <property type="entry name" value="Spore_GerAB"/>
</dbReference>
<sequence>MKNQSNLTSIQLMLFIVQTQIGVGVLGLPFSVFSVSKGDAWISVLLAGIVVQLFITIFWVLGRRFPAKSLFQYSMQLVGKAGGTFINISYVIYGLLVTSLIMMYSTAIIKTWVLTLTPKWIIMFLLMGTAVYLGRELLSDICNVYVVVSGLIFFLILISIVVLIIYPVDWRYLLPIGHSGGTNILKGIKEAYFSMLGFELLLFLFPYFQHNGERTVLFSASMANLFVTLLYAFLTIVSLVTFSPEEIVIIPQPVLYYVKSLYLQIVERIDLVFVSLWVVSVITSLTSYLFLSTEGVAHTFKRINRSVVTIFFGSLSFIIALIPNKEAEMELYNKWVINTSYLFILVIPFLFLGISFIFKKKERGKNV</sequence>
<dbReference type="Proteomes" id="UP000252118">
    <property type="component" value="Unassembled WGS sequence"/>
</dbReference>
<evidence type="ECO:0000256" key="6">
    <source>
        <dbReference type="ARBA" id="ARBA00022989"/>
    </source>
</evidence>
<evidence type="ECO:0000256" key="2">
    <source>
        <dbReference type="ARBA" id="ARBA00007998"/>
    </source>
</evidence>
<feature type="transmembrane region" description="Helical" evidence="8">
    <location>
        <begin position="12"/>
        <end position="34"/>
    </location>
</feature>
<feature type="transmembrane region" description="Helical" evidence="8">
    <location>
        <begin position="145"/>
        <end position="166"/>
    </location>
</feature>
<evidence type="ECO:0000313" key="9">
    <source>
        <dbReference type="EMBL" id="RBP01153.1"/>
    </source>
</evidence>
<evidence type="ECO:0000256" key="7">
    <source>
        <dbReference type="ARBA" id="ARBA00023136"/>
    </source>
</evidence>
<reference evidence="9 10" key="1">
    <citation type="submission" date="2018-06" db="EMBL/GenBank/DDBJ databases">
        <title>Freshwater and sediment microbial communities from various areas in North America, analyzing microbe dynamics in response to fracking.</title>
        <authorList>
            <person name="Lamendella R."/>
        </authorList>
    </citation>
    <scope>NUCLEOTIDE SEQUENCE [LARGE SCALE GENOMIC DNA]</scope>
    <source>
        <strain evidence="9 10">97B</strain>
    </source>
</reference>
<dbReference type="OrthoDB" id="2446105at2"/>
<name>A0A366EFP2_9BACI</name>
<comment type="similarity">
    <text evidence="2">Belongs to the amino acid-polyamine-organocation (APC) superfamily. Spore germination protein (SGP) (TC 2.A.3.9) family.</text>
</comment>
<feature type="transmembrane region" description="Helical" evidence="8">
    <location>
        <begin position="335"/>
        <end position="358"/>
    </location>
</feature>
<evidence type="ECO:0000256" key="5">
    <source>
        <dbReference type="ARBA" id="ARBA00022692"/>
    </source>
</evidence>
<feature type="transmembrane region" description="Helical" evidence="8">
    <location>
        <begin position="215"/>
        <end position="234"/>
    </location>
</feature>
<feature type="transmembrane region" description="Helical" evidence="8">
    <location>
        <begin position="82"/>
        <end position="105"/>
    </location>
</feature>
<evidence type="ECO:0000256" key="4">
    <source>
        <dbReference type="ARBA" id="ARBA00022544"/>
    </source>
</evidence>
<dbReference type="GO" id="GO:0009847">
    <property type="term" value="P:spore germination"/>
    <property type="evidence" value="ECO:0007669"/>
    <property type="project" value="InterPro"/>
</dbReference>
<feature type="transmembrane region" description="Helical" evidence="8">
    <location>
        <begin position="111"/>
        <end position="133"/>
    </location>
</feature>
<dbReference type="EMBL" id="QNRJ01000021">
    <property type="protein sequence ID" value="RBP01153.1"/>
    <property type="molecule type" value="Genomic_DNA"/>
</dbReference>
<proteinExistence type="inferred from homology"/>
<dbReference type="RefSeq" id="WP_113971000.1">
    <property type="nucleotide sequence ID" value="NZ_QNRJ01000021.1"/>
</dbReference>
<feature type="transmembrane region" description="Helical" evidence="8">
    <location>
        <begin position="40"/>
        <end position="61"/>
    </location>
</feature>
<evidence type="ECO:0000256" key="8">
    <source>
        <dbReference type="SAM" id="Phobius"/>
    </source>
</evidence>
<dbReference type="GO" id="GO:0016020">
    <property type="term" value="C:membrane"/>
    <property type="evidence" value="ECO:0007669"/>
    <property type="project" value="UniProtKB-SubCell"/>
</dbReference>
<keyword evidence="6 8" id="KW-1133">Transmembrane helix</keyword>
<organism evidence="9 10">
    <name type="scientific">Rossellomorea aquimaris</name>
    <dbReference type="NCBI Taxonomy" id="189382"/>
    <lineage>
        <taxon>Bacteria</taxon>
        <taxon>Bacillati</taxon>
        <taxon>Bacillota</taxon>
        <taxon>Bacilli</taxon>
        <taxon>Bacillales</taxon>
        <taxon>Bacillaceae</taxon>
        <taxon>Rossellomorea</taxon>
    </lineage>
</organism>
<evidence type="ECO:0000313" key="10">
    <source>
        <dbReference type="Proteomes" id="UP000252118"/>
    </source>
</evidence>
<feature type="transmembrane region" description="Helical" evidence="8">
    <location>
        <begin position="191"/>
        <end position="208"/>
    </location>
</feature>
<dbReference type="AlphaFoldDB" id="A0A366EFP2"/>
<dbReference type="PANTHER" id="PTHR34975">
    <property type="entry name" value="SPORE GERMINATION PROTEIN A2"/>
    <property type="match status" value="1"/>
</dbReference>
<feature type="transmembrane region" description="Helical" evidence="8">
    <location>
        <begin position="303"/>
        <end position="323"/>
    </location>
</feature>
<evidence type="ECO:0000256" key="3">
    <source>
        <dbReference type="ARBA" id="ARBA00022448"/>
    </source>
</evidence>
<comment type="subcellular location">
    <subcellularLocation>
        <location evidence="1">Membrane</location>
        <topology evidence="1">Multi-pass membrane protein</topology>
    </subcellularLocation>
</comment>
<comment type="caution">
    <text evidence="9">The sequence shown here is derived from an EMBL/GenBank/DDBJ whole genome shotgun (WGS) entry which is preliminary data.</text>
</comment>
<accession>A0A366EFP2</accession>